<evidence type="ECO:0000313" key="4">
    <source>
        <dbReference type="EMBL" id="OAD02307.1"/>
    </source>
</evidence>
<accession>A0A168KEH6</accession>
<evidence type="ECO:0000256" key="3">
    <source>
        <dbReference type="ARBA" id="ARBA00022833"/>
    </source>
</evidence>
<protein>
    <recommendedName>
        <fullName evidence="6">DUF866-domain-containing protein</fullName>
    </recommendedName>
</protein>
<dbReference type="VEuPathDB" id="FungiDB:MUCCIDRAFT_111677"/>
<name>A0A168KEH6_MUCCL</name>
<dbReference type="AlphaFoldDB" id="A0A168KEH6"/>
<evidence type="ECO:0000256" key="1">
    <source>
        <dbReference type="ARBA" id="ARBA00007818"/>
    </source>
</evidence>
<dbReference type="OrthoDB" id="10248838at2759"/>
<dbReference type="SUPFAM" id="SSF141678">
    <property type="entry name" value="MAL13P1.257-like"/>
    <property type="match status" value="1"/>
</dbReference>
<reference evidence="4 5" key="1">
    <citation type="submission" date="2015-06" db="EMBL/GenBank/DDBJ databases">
        <title>Expansion of signal transduction pathways in fungi by whole-genome duplication.</title>
        <authorList>
            <consortium name="DOE Joint Genome Institute"/>
            <person name="Corrochano L.M."/>
            <person name="Kuo A."/>
            <person name="Marcet-Houben M."/>
            <person name="Polaino S."/>
            <person name="Salamov A."/>
            <person name="Villalobos J.M."/>
            <person name="Alvarez M.I."/>
            <person name="Avalos J."/>
            <person name="Benito E.P."/>
            <person name="Benoit I."/>
            <person name="Burger G."/>
            <person name="Camino L.P."/>
            <person name="Canovas D."/>
            <person name="Cerda-Olmedo E."/>
            <person name="Cheng J.-F."/>
            <person name="Dominguez A."/>
            <person name="Elias M."/>
            <person name="Eslava A.P."/>
            <person name="Glaser F."/>
            <person name="Grimwood J."/>
            <person name="Gutierrez G."/>
            <person name="Heitman J."/>
            <person name="Henrissat B."/>
            <person name="Iturriaga E.A."/>
            <person name="Lang B.F."/>
            <person name="Lavin J.L."/>
            <person name="Lee S."/>
            <person name="Li W."/>
            <person name="Lindquist E."/>
            <person name="Lopez-Garcia S."/>
            <person name="Luque E.M."/>
            <person name="Marcos A.T."/>
            <person name="Martin J."/>
            <person name="Mccluskey K."/>
            <person name="Medina H.R."/>
            <person name="Miralles-Duran A."/>
            <person name="Miyazaki A."/>
            <person name="Munoz-Torres E."/>
            <person name="Oguiza J.A."/>
            <person name="Ohm R."/>
            <person name="Olmedo M."/>
            <person name="Orejas M."/>
            <person name="Ortiz-Castellanos L."/>
            <person name="Pisabarro A.G."/>
            <person name="Rodriguez-Romero J."/>
            <person name="Ruiz-Herrera J."/>
            <person name="Ruiz-Vazquez R."/>
            <person name="Sanz C."/>
            <person name="Schackwitz W."/>
            <person name="Schmutz J."/>
            <person name="Shahriari M."/>
            <person name="Shelest E."/>
            <person name="Silva-Franco F."/>
            <person name="Soanes D."/>
            <person name="Syed K."/>
            <person name="Tagua V.G."/>
            <person name="Talbot N.J."/>
            <person name="Thon M."/>
            <person name="De Vries R.P."/>
            <person name="Wiebenga A."/>
            <person name="Yadav J.S."/>
            <person name="Braun E.L."/>
            <person name="Baker S."/>
            <person name="Garre V."/>
            <person name="Horwitz B."/>
            <person name="Torres-Martinez S."/>
            <person name="Idnurm A."/>
            <person name="Herrera-Estrella A."/>
            <person name="Gabaldon T."/>
            <person name="Grigoriev I.V."/>
        </authorList>
    </citation>
    <scope>NUCLEOTIDE SEQUENCE [LARGE SCALE GENOMIC DNA]</scope>
    <source>
        <strain evidence="4 5">CBS 277.49</strain>
    </source>
</reference>
<evidence type="ECO:0008006" key="6">
    <source>
        <dbReference type="Google" id="ProtNLM"/>
    </source>
</evidence>
<dbReference type="EMBL" id="AMYB01000005">
    <property type="protein sequence ID" value="OAD02307.1"/>
    <property type="molecule type" value="Genomic_DNA"/>
</dbReference>
<dbReference type="STRING" id="747725.A0A168KEH6"/>
<dbReference type="InterPro" id="IPR008584">
    <property type="entry name" value="CXXC_Zn-binding_euk"/>
</dbReference>
<keyword evidence="2" id="KW-0479">Metal-binding</keyword>
<dbReference type="Pfam" id="PF05907">
    <property type="entry name" value="CXXC_Zn-b_euk"/>
    <property type="match status" value="1"/>
</dbReference>
<evidence type="ECO:0000256" key="2">
    <source>
        <dbReference type="ARBA" id="ARBA00022723"/>
    </source>
</evidence>
<comment type="similarity">
    <text evidence="1">Belongs to the UPF0587 family.</text>
</comment>
<gene>
    <name evidence="4" type="ORF">MUCCIDRAFT_111677</name>
</gene>
<keyword evidence="5" id="KW-1185">Reference proteome</keyword>
<organism evidence="4 5">
    <name type="scientific">Mucor lusitanicus CBS 277.49</name>
    <dbReference type="NCBI Taxonomy" id="747725"/>
    <lineage>
        <taxon>Eukaryota</taxon>
        <taxon>Fungi</taxon>
        <taxon>Fungi incertae sedis</taxon>
        <taxon>Mucoromycota</taxon>
        <taxon>Mucoromycotina</taxon>
        <taxon>Mucoromycetes</taxon>
        <taxon>Mucorales</taxon>
        <taxon>Mucorineae</taxon>
        <taxon>Mucoraceae</taxon>
        <taxon>Mucor</taxon>
    </lineage>
</organism>
<evidence type="ECO:0000313" key="5">
    <source>
        <dbReference type="Proteomes" id="UP000077051"/>
    </source>
</evidence>
<sequence>MVKLGLYIKADLENVTDLVPVEDYEWHFKVECTSCHEVDDSWISFNQQDEYDMNSSRGTANLVMRCKFCKRDLTAQFEPSFKIRKYDVEQNGKFQQIAQFDCRGMELVDFQPRDSWTCKGTESGTVFEEIDLCEDEWAEYDEKSGEPVGISSIQVEFRKEK</sequence>
<comment type="caution">
    <text evidence="4">The sequence shown here is derived from an EMBL/GenBank/DDBJ whole genome shotgun (WGS) entry which is preliminary data.</text>
</comment>
<keyword evidence="3" id="KW-0862">Zinc</keyword>
<dbReference type="PANTHER" id="PTHR12857:SF0">
    <property type="entry name" value="CXXC MOTIF CONTAINING ZINC BINDING PROTEIN"/>
    <property type="match status" value="1"/>
</dbReference>
<proteinExistence type="inferred from homology"/>
<dbReference type="PANTHER" id="PTHR12857">
    <property type="entry name" value="CXXC MOTIF CONTAINING ZINC BINDING PROTEIN"/>
    <property type="match status" value="1"/>
</dbReference>
<dbReference type="GO" id="GO:0008270">
    <property type="term" value="F:zinc ion binding"/>
    <property type="evidence" value="ECO:0007669"/>
    <property type="project" value="TreeGrafter"/>
</dbReference>
<dbReference type="Proteomes" id="UP000077051">
    <property type="component" value="Unassembled WGS sequence"/>
</dbReference>